<dbReference type="GO" id="GO:0000226">
    <property type="term" value="P:microtubule cytoskeleton organization"/>
    <property type="evidence" value="ECO:0007669"/>
    <property type="project" value="TreeGrafter"/>
</dbReference>
<dbReference type="InterPro" id="IPR004344">
    <property type="entry name" value="TTL/TTLL_fam"/>
</dbReference>
<comment type="similarity">
    <text evidence="1">Belongs to the tubulin--tyrosine ligase family.</text>
</comment>
<feature type="compositionally biased region" description="Acidic residues" evidence="7">
    <location>
        <begin position="16"/>
        <end position="28"/>
    </location>
</feature>
<comment type="catalytic activity">
    <reaction evidence="6">
        <text>L-glutamyl-[protein] + L-glutamate + ATP = gamma-L-glutamyl-L-glutamyl-[protein] + ADP + phosphate + H(+)</text>
        <dbReference type="Rhea" id="RHEA:60144"/>
        <dbReference type="Rhea" id="RHEA-COMP:10208"/>
        <dbReference type="Rhea" id="RHEA-COMP:15517"/>
        <dbReference type="ChEBI" id="CHEBI:15378"/>
        <dbReference type="ChEBI" id="CHEBI:29973"/>
        <dbReference type="ChEBI" id="CHEBI:29985"/>
        <dbReference type="ChEBI" id="CHEBI:30616"/>
        <dbReference type="ChEBI" id="CHEBI:43474"/>
        <dbReference type="ChEBI" id="CHEBI:143622"/>
        <dbReference type="ChEBI" id="CHEBI:456216"/>
    </reaction>
    <physiologicalReaction direction="left-to-right" evidence="6">
        <dbReference type="Rhea" id="RHEA:60145"/>
    </physiologicalReaction>
</comment>
<feature type="compositionally biased region" description="Acidic residues" evidence="7">
    <location>
        <begin position="429"/>
        <end position="441"/>
    </location>
</feature>
<keyword evidence="3" id="KW-0547">Nucleotide-binding</keyword>
<keyword evidence="4" id="KW-0067">ATP-binding</keyword>
<evidence type="ECO:0000256" key="6">
    <source>
        <dbReference type="ARBA" id="ARBA00049274"/>
    </source>
</evidence>
<evidence type="ECO:0000256" key="3">
    <source>
        <dbReference type="ARBA" id="ARBA00022741"/>
    </source>
</evidence>
<accession>A0AA39LWP2</accession>
<dbReference type="PANTHER" id="PTHR12241">
    <property type="entry name" value="TUBULIN POLYGLUTAMYLASE"/>
    <property type="match status" value="1"/>
</dbReference>
<protein>
    <recommendedName>
        <fullName evidence="5">Tubulin--tyrosine ligase-like protein 5</fullName>
    </recommendedName>
</protein>
<feature type="region of interest" description="Disordered" evidence="7">
    <location>
        <begin position="424"/>
        <end position="448"/>
    </location>
</feature>
<keyword evidence="9" id="KW-1185">Reference proteome</keyword>
<dbReference type="GO" id="GO:0036064">
    <property type="term" value="C:ciliary basal body"/>
    <property type="evidence" value="ECO:0007669"/>
    <property type="project" value="TreeGrafter"/>
</dbReference>
<dbReference type="GO" id="GO:0005524">
    <property type="term" value="F:ATP binding"/>
    <property type="evidence" value="ECO:0007669"/>
    <property type="project" value="UniProtKB-KW"/>
</dbReference>
<dbReference type="PROSITE" id="PS51221">
    <property type="entry name" value="TTL"/>
    <property type="match status" value="1"/>
</dbReference>
<proteinExistence type="inferred from homology"/>
<dbReference type="EMBL" id="JAUCMV010000003">
    <property type="protein sequence ID" value="KAK0412368.1"/>
    <property type="molecule type" value="Genomic_DNA"/>
</dbReference>
<dbReference type="AlphaFoldDB" id="A0AA39LWP2"/>
<name>A0AA39LWP2_9BILA</name>
<organism evidence="8 9">
    <name type="scientific">Steinernema hermaphroditum</name>
    <dbReference type="NCBI Taxonomy" id="289476"/>
    <lineage>
        <taxon>Eukaryota</taxon>
        <taxon>Metazoa</taxon>
        <taxon>Ecdysozoa</taxon>
        <taxon>Nematoda</taxon>
        <taxon>Chromadorea</taxon>
        <taxon>Rhabditida</taxon>
        <taxon>Tylenchina</taxon>
        <taxon>Panagrolaimomorpha</taxon>
        <taxon>Strongyloidoidea</taxon>
        <taxon>Steinernematidae</taxon>
        <taxon>Steinernema</taxon>
    </lineage>
</organism>
<evidence type="ECO:0000256" key="7">
    <source>
        <dbReference type="SAM" id="MobiDB-lite"/>
    </source>
</evidence>
<gene>
    <name evidence="8" type="ORF">QR680_006172</name>
</gene>
<evidence type="ECO:0000313" key="8">
    <source>
        <dbReference type="EMBL" id="KAK0412368.1"/>
    </source>
</evidence>
<keyword evidence="2" id="KW-0436">Ligase</keyword>
<dbReference type="GO" id="GO:0019098">
    <property type="term" value="P:reproductive behavior"/>
    <property type="evidence" value="ECO:0007669"/>
    <property type="project" value="UniProtKB-ARBA"/>
</dbReference>
<evidence type="ECO:0000256" key="5">
    <source>
        <dbReference type="ARBA" id="ARBA00041448"/>
    </source>
</evidence>
<feature type="region of interest" description="Disordered" evidence="7">
    <location>
        <begin position="16"/>
        <end position="42"/>
    </location>
</feature>
<dbReference type="SUPFAM" id="SSF56059">
    <property type="entry name" value="Glutathione synthetase ATP-binding domain-like"/>
    <property type="match status" value="1"/>
</dbReference>
<feature type="region of interest" description="Disordered" evidence="7">
    <location>
        <begin position="665"/>
        <end position="686"/>
    </location>
</feature>
<evidence type="ECO:0000256" key="1">
    <source>
        <dbReference type="ARBA" id="ARBA00006820"/>
    </source>
</evidence>
<sequence>MVNDDIVPMLIPAKQEDEELDSASDDDQVVSPATVSPRQKERNVPTAPLITFTPHALKCIGMKTKPSLRARFTALGEAHSMTFKMFKSETPLIKTLLHSYGFTQCSSQNPNFNVLWTGTHLRAHTMRTLAPWQRINHFPRSFELTRKDRCYLNIDRAKQFFNATAFDFIPEFYVTPNHTEHLKKVFEDEEGKSTAPFIVKPVRSSRGRGIVIAEKMDEVPASSQMLVSRYIDDPLLVNGHKFDLRIYVLVTSFHPLIVYIYNDGLARFASEKYVNEEGSYGQTFSHLTNYSLNKFSKDFEKNKEMTDDAGHKWTLGGLLRRLHKDGIDTELMMVRIEDLIIKTLLSVQNRVAAACRNMLIHSKCCFELFGFDVLIDSDLKPWLLEVNLSPSLACDAPLDSVLKTRLICDTFNVACIPLVSRGEPKVSDEIDDDEDSDDGSDVDCGKVDDDEINKAAPRVGGQPPIKVPRMKGSLAIATKIKKRSTILRKSALNFNRDISSGYSAERVSPAYEAKARSHVSKVNLETKRRGNFIRVFPRRLSWIMYSSLMENVGSEKWDKRLHTDLYGSDIDVIDPEVVRRAHEELMSTGAIQHASRLSEDVKKLVELSLDEAKEYRMKGIFEGGSFLPGLPKIRPQARKRTQSCVESDEAKEEIRREQREALLAAAAADQKDKDDQAVPDADVAMV</sequence>
<dbReference type="GO" id="GO:0070740">
    <property type="term" value="F:tubulin-glutamic acid ligase activity"/>
    <property type="evidence" value="ECO:0007669"/>
    <property type="project" value="TreeGrafter"/>
</dbReference>
<evidence type="ECO:0000256" key="4">
    <source>
        <dbReference type="ARBA" id="ARBA00022840"/>
    </source>
</evidence>
<reference evidence="8" key="1">
    <citation type="submission" date="2023-06" db="EMBL/GenBank/DDBJ databases">
        <title>Genomic analysis of the entomopathogenic nematode Steinernema hermaphroditum.</title>
        <authorList>
            <person name="Schwarz E.M."/>
            <person name="Heppert J.K."/>
            <person name="Baniya A."/>
            <person name="Schwartz H.T."/>
            <person name="Tan C.-H."/>
            <person name="Antoshechkin I."/>
            <person name="Sternberg P.W."/>
            <person name="Goodrich-Blair H."/>
            <person name="Dillman A.R."/>
        </authorList>
    </citation>
    <scope>NUCLEOTIDE SEQUENCE</scope>
    <source>
        <strain evidence="8">PS9179</strain>
        <tissue evidence="8">Whole animal</tissue>
    </source>
</reference>
<dbReference type="Pfam" id="PF03133">
    <property type="entry name" value="TTL"/>
    <property type="match status" value="1"/>
</dbReference>
<dbReference type="Proteomes" id="UP001175271">
    <property type="component" value="Unassembled WGS sequence"/>
</dbReference>
<comment type="caution">
    <text evidence="8">The sequence shown here is derived from an EMBL/GenBank/DDBJ whole genome shotgun (WGS) entry which is preliminary data.</text>
</comment>
<evidence type="ECO:0000256" key="2">
    <source>
        <dbReference type="ARBA" id="ARBA00022598"/>
    </source>
</evidence>
<dbReference type="GO" id="GO:0015631">
    <property type="term" value="F:tubulin binding"/>
    <property type="evidence" value="ECO:0007669"/>
    <property type="project" value="TreeGrafter"/>
</dbReference>
<dbReference type="Gene3D" id="3.30.470.20">
    <property type="entry name" value="ATP-grasp fold, B domain"/>
    <property type="match status" value="1"/>
</dbReference>
<evidence type="ECO:0000313" key="9">
    <source>
        <dbReference type="Proteomes" id="UP001175271"/>
    </source>
</evidence>
<dbReference type="PANTHER" id="PTHR12241:SF145">
    <property type="entry name" value="TUBULIN POLYGLUTAMYLASE TTLL5"/>
    <property type="match status" value="1"/>
</dbReference>